<proteinExistence type="predicted"/>
<keyword evidence="1" id="KW-1133">Transmembrane helix</keyword>
<keyword evidence="4" id="KW-1185">Reference proteome</keyword>
<accession>A0A480ATR2</accession>
<protein>
    <recommendedName>
        <fullName evidence="2">Sodium symporter small subunit domain-containing protein</fullName>
    </recommendedName>
</protein>
<dbReference type="OrthoDB" id="9797746at2"/>
<organism evidence="3 4">
    <name type="scientific">Pseudaquabacterium pictum</name>
    <dbReference type="NCBI Taxonomy" id="2315236"/>
    <lineage>
        <taxon>Bacteria</taxon>
        <taxon>Pseudomonadati</taxon>
        <taxon>Pseudomonadota</taxon>
        <taxon>Betaproteobacteria</taxon>
        <taxon>Burkholderiales</taxon>
        <taxon>Sphaerotilaceae</taxon>
        <taxon>Pseudaquabacterium</taxon>
    </lineage>
</organism>
<gene>
    <name evidence="3" type="ORF">AQPW35_11990</name>
</gene>
<name>A0A480ATR2_9BURK</name>
<evidence type="ECO:0000313" key="3">
    <source>
        <dbReference type="EMBL" id="GCL62118.1"/>
    </source>
</evidence>
<dbReference type="NCBIfam" id="TIGR03647">
    <property type="entry name" value="Na_symport_sm"/>
    <property type="match status" value="1"/>
</dbReference>
<dbReference type="Pfam" id="PF13937">
    <property type="entry name" value="DUF4212"/>
    <property type="match status" value="1"/>
</dbReference>
<feature type="domain" description="Sodium symporter small subunit" evidence="2">
    <location>
        <begin position="9"/>
        <end position="80"/>
    </location>
</feature>
<evidence type="ECO:0000259" key="2">
    <source>
        <dbReference type="Pfam" id="PF13937"/>
    </source>
</evidence>
<dbReference type="AlphaFoldDB" id="A0A480ATR2"/>
<evidence type="ECO:0000313" key="4">
    <source>
        <dbReference type="Proteomes" id="UP000301751"/>
    </source>
</evidence>
<keyword evidence="1" id="KW-0472">Membrane</keyword>
<evidence type="ECO:0000256" key="1">
    <source>
        <dbReference type="SAM" id="Phobius"/>
    </source>
</evidence>
<dbReference type="RefSeq" id="WP_137731864.1">
    <property type="nucleotide sequence ID" value="NZ_BJCL01000002.1"/>
</dbReference>
<dbReference type="Proteomes" id="UP000301751">
    <property type="component" value="Unassembled WGS sequence"/>
</dbReference>
<keyword evidence="1" id="KW-0812">Transmembrane</keyword>
<feature type="transmembrane region" description="Helical" evidence="1">
    <location>
        <begin position="50"/>
        <end position="71"/>
    </location>
</feature>
<dbReference type="InterPro" id="IPR019886">
    <property type="entry name" value="Na_symporter_ssu"/>
</dbReference>
<comment type="caution">
    <text evidence="3">The sequence shown here is derived from an EMBL/GenBank/DDBJ whole genome shotgun (WGS) entry which is preliminary data.</text>
</comment>
<dbReference type="EMBL" id="BJCL01000002">
    <property type="protein sequence ID" value="GCL62118.1"/>
    <property type="molecule type" value="Genomic_DNA"/>
</dbReference>
<sequence>MSRPDTPAAYWSQTLRLSAGLLGLWLLVTLVVCLLGPSLRFNFFGWPFGFWATAQGALLVFCAIVWVYALAMDRLDAAHGRPAGD</sequence>
<reference evidence="4" key="1">
    <citation type="submission" date="2019-03" db="EMBL/GenBank/DDBJ databases">
        <title>Aquabacterium pictum sp.nov., the first bacteriochlorophyll a-containing freshwater bacterium in the genus Aquabacterium of the class Betaproteobacteria.</title>
        <authorList>
            <person name="Hirose S."/>
            <person name="Tank M."/>
            <person name="Hara E."/>
            <person name="Tamaki H."/>
            <person name="Takaichi S."/>
            <person name="Haruta S."/>
            <person name="Hanada S."/>
        </authorList>
    </citation>
    <scope>NUCLEOTIDE SEQUENCE [LARGE SCALE GENOMIC DNA]</scope>
    <source>
        <strain evidence="4">W35</strain>
    </source>
</reference>